<name>A0A510GJF4_9RICK</name>
<dbReference type="Gene3D" id="3.40.50.300">
    <property type="entry name" value="P-loop containing nucleotide triphosphate hydrolases"/>
    <property type="match status" value="1"/>
</dbReference>
<protein>
    <submittedName>
        <fullName evidence="2">Cobyrinic acid a,c-diamide synthase</fullName>
    </submittedName>
</protein>
<dbReference type="Proteomes" id="UP000321183">
    <property type="component" value="Plasmid pRA1"/>
</dbReference>
<dbReference type="InterPro" id="IPR027417">
    <property type="entry name" value="P-loop_NTPase"/>
</dbReference>
<keyword evidence="2" id="KW-0614">Plasmid</keyword>
<sequence length="231" mass="25812">MYIITIASTKGGVGKSTFSLNLATALLNQGKKVALLDADAQGTVTKWSKVRDYMIEAGEKINKLFVAGVRGEALLEIAEDKKKQGCIVLIDSPGVDDSNMRSSLLRSDAVITTCSPSPVELWEVESLITIMKKLQLVQNRKIPLFLLYNKVPTIYSDTAIAEASLFFEQNNIMPHYILQSYIKERVAFKHSIKSGRGVVEQTPQDQKAVREIENISQEIQDKLKQFYTIDI</sequence>
<evidence type="ECO:0000313" key="3">
    <source>
        <dbReference type="Proteomes" id="UP000321183"/>
    </source>
</evidence>
<dbReference type="PANTHER" id="PTHR13696:SF96">
    <property type="entry name" value="COBQ_COBB_MIND_PARA NUCLEOTIDE BINDING DOMAIN-CONTAINING PROTEIN"/>
    <property type="match status" value="1"/>
</dbReference>
<evidence type="ECO:0000313" key="2">
    <source>
        <dbReference type="EMBL" id="BBJ32441.1"/>
    </source>
</evidence>
<dbReference type="Pfam" id="PF01656">
    <property type="entry name" value="CbiA"/>
    <property type="match status" value="1"/>
</dbReference>
<accession>A0A510GJF4</accession>
<dbReference type="RefSeq" id="WP_032139680.1">
    <property type="nucleotide sequence ID" value="NZ_AP019564.1"/>
</dbReference>
<reference evidence="2 3" key="1">
    <citation type="submission" date="2019-04" db="EMBL/GenBank/DDBJ databases">
        <title>Draft genome sequence of Rickettsia asiatica Maytaro1284.</title>
        <authorList>
            <person name="Thu M."/>
            <person name="Qiu Y."/>
            <person name="Nakao R."/>
        </authorList>
    </citation>
    <scope>NUCLEOTIDE SEQUENCE [LARGE SCALE GENOMIC DNA]</scope>
    <source>
        <strain evidence="2 3">Maytaro1284</strain>
        <plasmid evidence="2 3">pRA1</plasmid>
    </source>
</reference>
<proteinExistence type="predicted"/>
<dbReference type="AlphaFoldDB" id="A0A510GJF4"/>
<geneLocation type="plasmid" evidence="2 3">
    <name>pRA1</name>
</geneLocation>
<dbReference type="InterPro" id="IPR002586">
    <property type="entry name" value="CobQ/CobB/MinD/ParA_Nub-bd_dom"/>
</dbReference>
<keyword evidence="3" id="KW-1185">Reference proteome</keyword>
<dbReference type="KEGG" id="ras:RAS_p370"/>
<feature type="domain" description="CobQ/CobB/MinD/ParA nucleotide binding" evidence="1">
    <location>
        <begin position="4"/>
        <end position="195"/>
    </location>
</feature>
<dbReference type="InterPro" id="IPR050678">
    <property type="entry name" value="DNA_Partitioning_ATPase"/>
</dbReference>
<dbReference type="PANTHER" id="PTHR13696">
    <property type="entry name" value="P-LOOP CONTAINING NUCLEOSIDE TRIPHOSPHATE HYDROLASE"/>
    <property type="match status" value="1"/>
</dbReference>
<gene>
    <name evidence="2" type="ORF">RAS_p370</name>
</gene>
<organism evidence="2 3">
    <name type="scientific">Rickettsia asiatica</name>
    <dbReference type="NCBI Taxonomy" id="238800"/>
    <lineage>
        <taxon>Bacteria</taxon>
        <taxon>Pseudomonadati</taxon>
        <taxon>Pseudomonadota</taxon>
        <taxon>Alphaproteobacteria</taxon>
        <taxon>Rickettsiales</taxon>
        <taxon>Rickettsiaceae</taxon>
        <taxon>Rickettsieae</taxon>
        <taxon>Rickettsia</taxon>
        <taxon>spotted fever group</taxon>
    </lineage>
</organism>
<evidence type="ECO:0000259" key="1">
    <source>
        <dbReference type="Pfam" id="PF01656"/>
    </source>
</evidence>
<dbReference type="SUPFAM" id="SSF52540">
    <property type="entry name" value="P-loop containing nucleoside triphosphate hydrolases"/>
    <property type="match status" value="1"/>
</dbReference>
<dbReference type="CDD" id="cd02042">
    <property type="entry name" value="ParAB_family"/>
    <property type="match status" value="1"/>
</dbReference>
<dbReference type="EMBL" id="AP019564">
    <property type="protein sequence ID" value="BBJ32441.1"/>
    <property type="molecule type" value="Genomic_DNA"/>
</dbReference>
<dbReference type="PIRSF" id="PIRSF009320">
    <property type="entry name" value="Nuc_binding_HP_1000"/>
    <property type="match status" value="1"/>
</dbReference>